<keyword evidence="7 11" id="KW-0456">Lyase</keyword>
<comment type="similarity">
    <text evidence="8 11">Belongs to the Orn/Lys/Arg decarboxylase class-II family. NspC subfamily.</text>
</comment>
<feature type="domain" description="Orn/DAP/Arg decarboxylase 2 C-terminal" evidence="13">
    <location>
        <begin position="15"/>
        <end position="333"/>
    </location>
</feature>
<comment type="function">
    <text evidence="11">Catalyzes the decarboxylation of carboxynorspermidine and carboxyspermidine.</text>
</comment>
<proteinExistence type="inferred from homology"/>
<evidence type="ECO:0000256" key="7">
    <source>
        <dbReference type="ARBA" id="ARBA00023239"/>
    </source>
</evidence>
<accession>A0AA94ECG2</accession>
<dbReference type="Proteomes" id="UP000286680">
    <property type="component" value="Unassembled WGS sequence"/>
</dbReference>
<evidence type="ECO:0000256" key="6">
    <source>
        <dbReference type="ARBA" id="ARBA00023066"/>
    </source>
</evidence>
<evidence type="ECO:0000313" key="14">
    <source>
        <dbReference type="EMBL" id="RUO39651.1"/>
    </source>
</evidence>
<dbReference type="SUPFAM" id="SSF50621">
    <property type="entry name" value="Alanine racemase C-terminal domain-like"/>
    <property type="match status" value="1"/>
</dbReference>
<evidence type="ECO:0000256" key="8">
    <source>
        <dbReference type="ARBA" id="ARBA00025802"/>
    </source>
</evidence>
<dbReference type="GO" id="GO:0005737">
    <property type="term" value="C:cytoplasm"/>
    <property type="evidence" value="ECO:0007669"/>
    <property type="project" value="UniProtKB-SubCell"/>
</dbReference>
<keyword evidence="5 11" id="KW-0663">Pyridoxal phosphate</keyword>
<dbReference type="RefSeq" id="WP_126820486.1">
    <property type="nucleotide sequence ID" value="NZ_PIPS01000006.1"/>
</dbReference>
<evidence type="ECO:0000256" key="3">
    <source>
        <dbReference type="ARBA" id="ARBA00013633"/>
    </source>
</evidence>
<evidence type="ECO:0000259" key="13">
    <source>
        <dbReference type="Pfam" id="PF00278"/>
    </source>
</evidence>
<dbReference type="EMBL" id="PIPS01000006">
    <property type="protein sequence ID" value="RUO39651.1"/>
    <property type="molecule type" value="Genomic_DNA"/>
</dbReference>
<comment type="subunit">
    <text evidence="11">Homodimer.</text>
</comment>
<reference evidence="15" key="1">
    <citation type="journal article" date="2018" name="Front. Microbiol.">
        <title>Genome-Based Analysis Reveals the Taxonomy and Diversity of the Family Idiomarinaceae.</title>
        <authorList>
            <person name="Liu Y."/>
            <person name="Lai Q."/>
            <person name="Shao Z."/>
        </authorList>
    </citation>
    <scope>NUCLEOTIDE SEQUENCE [LARGE SCALE GENOMIC DNA]</scope>
    <source>
        <strain evidence="15">SN-14</strain>
    </source>
</reference>
<dbReference type="SUPFAM" id="SSF51419">
    <property type="entry name" value="PLP-binding barrel"/>
    <property type="match status" value="1"/>
</dbReference>
<keyword evidence="6 11" id="KW-0745">Spermidine biosynthesis</keyword>
<evidence type="ECO:0000256" key="10">
    <source>
        <dbReference type="ARBA" id="ARBA00047389"/>
    </source>
</evidence>
<keyword evidence="11" id="KW-0620">Polyamine biosynthesis</keyword>
<evidence type="ECO:0000256" key="1">
    <source>
        <dbReference type="ARBA" id="ARBA00001933"/>
    </source>
</evidence>
<dbReference type="CDD" id="cd06829">
    <property type="entry name" value="PLPDE_III_CANSDC"/>
    <property type="match status" value="1"/>
</dbReference>
<evidence type="ECO:0000256" key="9">
    <source>
        <dbReference type="ARBA" id="ARBA00047351"/>
    </source>
</evidence>
<comment type="catalytic activity">
    <reaction evidence="10 11">
        <text>carboxynorspermidine + H(+) = norspermidine + CO2</text>
        <dbReference type="Rhea" id="RHEA:34099"/>
        <dbReference type="ChEBI" id="CHEBI:15378"/>
        <dbReference type="ChEBI" id="CHEBI:16526"/>
        <dbReference type="ChEBI" id="CHEBI:57920"/>
        <dbReference type="ChEBI" id="CHEBI:65070"/>
        <dbReference type="EC" id="4.1.1.96"/>
    </reaction>
</comment>
<comment type="caution">
    <text evidence="14">The sequence shown here is derived from an EMBL/GenBank/DDBJ whole genome shotgun (WGS) entry which is preliminary data.</text>
</comment>
<organism evidence="14 15">
    <name type="scientific">Idiomarina aquatica</name>
    <dbReference type="NCBI Taxonomy" id="1327752"/>
    <lineage>
        <taxon>Bacteria</taxon>
        <taxon>Pseudomonadati</taxon>
        <taxon>Pseudomonadota</taxon>
        <taxon>Gammaproteobacteria</taxon>
        <taxon>Alteromonadales</taxon>
        <taxon>Idiomarinaceae</taxon>
        <taxon>Idiomarina</taxon>
    </lineage>
</organism>
<evidence type="ECO:0000256" key="12">
    <source>
        <dbReference type="PIRSR" id="PIRSR038941-1"/>
    </source>
</evidence>
<dbReference type="GO" id="GO:0009089">
    <property type="term" value="P:lysine biosynthetic process via diaminopimelate"/>
    <property type="evidence" value="ECO:0007669"/>
    <property type="project" value="TreeGrafter"/>
</dbReference>
<dbReference type="FunFam" id="2.40.37.10:FF:000013">
    <property type="entry name" value="Carboxynorspermidine decarboxylase"/>
    <property type="match status" value="1"/>
</dbReference>
<dbReference type="Gene3D" id="2.40.37.10">
    <property type="entry name" value="Lyase, Ornithine Decarboxylase, Chain A, domain 1"/>
    <property type="match status" value="1"/>
</dbReference>
<feature type="binding site" evidence="12">
    <location>
        <position position="277"/>
    </location>
    <ligand>
        <name>substrate</name>
    </ligand>
</feature>
<evidence type="ECO:0000256" key="2">
    <source>
        <dbReference type="ARBA" id="ARBA00012259"/>
    </source>
</evidence>
<protein>
    <recommendedName>
        <fullName evidence="3 11">Carboxynorspermidine/carboxyspermidine decarboxylase</fullName>
        <shortName evidence="11">CANS DC/CAS DC</shortName>
        <shortName evidence="11">CANSDC/CASDC</shortName>
        <ecNumber evidence="2 11">4.1.1.96</ecNumber>
    </recommendedName>
</protein>
<evidence type="ECO:0000256" key="11">
    <source>
        <dbReference type="PIRNR" id="PIRNR038941"/>
    </source>
</evidence>
<dbReference type="FunFam" id="3.20.20.10:FF:000012">
    <property type="entry name" value="Carboxynorspermidine/carboxyspermidine decarboxylase"/>
    <property type="match status" value="1"/>
</dbReference>
<dbReference type="InterPro" id="IPR005730">
    <property type="entry name" value="Nsp_de-COase"/>
</dbReference>
<dbReference type="InterPro" id="IPR022643">
    <property type="entry name" value="De-COase2_C"/>
</dbReference>
<sequence>MSKYTSPNIPSPCYVLDEALLRKNLQLMQRVQEQSGADIILALKGFSMWSAFPIVREYLKGCTASSVWEAKLAAEEFGREVHAYAPAYKQDDIDQLLPLVNHISFNSLGQWQRYREQVKAAGVSMGLRINPEHQEAETELYDPSAPGSRLGVKAESLEGIELEGIEGFHVHNLCECDSFALERTLEAVEKRFGHYLKQMKWLNLGGGHLMTRAGYDVDHLIEQLRGLAERYDLQVILEPGSAVAWQTGPLICEVVDIVENDGKIALLDISATAHMPDVLEMPYRPAITGGGLPHEKAFSYRLGGNSCLAGDVIGTYSFDHPLSVGDRLVFEDMMHYTMVKTTFFNGVQHPAIGILREDGSFDCVRQFRYEDFRDRLS</sequence>
<comment type="subcellular location">
    <subcellularLocation>
        <location evidence="11">Cytoplasm</location>
    </subcellularLocation>
</comment>
<dbReference type="InterPro" id="IPR029066">
    <property type="entry name" value="PLP-binding_barrel"/>
</dbReference>
<keyword evidence="15" id="KW-1185">Reference proteome</keyword>
<dbReference type="Pfam" id="PF00278">
    <property type="entry name" value="Orn_DAP_Arg_deC"/>
    <property type="match status" value="1"/>
</dbReference>
<gene>
    <name evidence="14" type="primary">nspC</name>
    <name evidence="14" type="ORF">CWE23_13245</name>
</gene>
<dbReference type="PANTHER" id="PTHR43727">
    <property type="entry name" value="DIAMINOPIMELATE DECARBOXYLASE"/>
    <property type="match status" value="1"/>
</dbReference>
<dbReference type="NCBIfam" id="TIGR01047">
    <property type="entry name" value="nspC"/>
    <property type="match status" value="1"/>
</dbReference>
<dbReference type="InterPro" id="IPR009006">
    <property type="entry name" value="Ala_racemase/Decarboxylase_C"/>
</dbReference>
<dbReference type="GO" id="GO:0008295">
    <property type="term" value="P:spermidine biosynthetic process"/>
    <property type="evidence" value="ECO:0007669"/>
    <property type="project" value="UniProtKB-KW"/>
</dbReference>
<evidence type="ECO:0000313" key="15">
    <source>
        <dbReference type="Proteomes" id="UP000286680"/>
    </source>
</evidence>
<dbReference type="AlphaFoldDB" id="A0AA94ECG2"/>
<dbReference type="Gene3D" id="3.20.20.10">
    <property type="entry name" value="Alanine racemase"/>
    <property type="match status" value="1"/>
</dbReference>
<name>A0AA94ECG2_9GAMM</name>
<dbReference type="PANTHER" id="PTHR43727:SF1">
    <property type="entry name" value="CARBOXYNORSPERMIDINE_CARBOXYSPERMIDINE DECARBOXYLASE"/>
    <property type="match status" value="1"/>
</dbReference>
<keyword evidence="11" id="KW-0963">Cytoplasm</keyword>
<evidence type="ECO:0000256" key="5">
    <source>
        <dbReference type="ARBA" id="ARBA00022898"/>
    </source>
</evidence>
<dbReference type="GO" id="GO:0008836">
    <property type="term" value="F:diaminopimelate decarboxylase activity"/>
    <property type="evidence" value="ECO:0007669"/>
    <property type="project" value="TreeGrafter"/>
</dbReference>
<dbReference type="PIRSF" id="PIRSF038941">
    <property type="entry name" value="NspC"/>
    <property type="match status" value="1"/>
</dbReference>
<keyword evidence="4 11" id="KW-0210">Decarboxylase</keyword>
<dbReference type="GO" id="GO:0045312">
    <property type="term" value="P:nor-spermidine biosynthetic process"/>
    <property type="evidence" value="ECO:0007669"/>
    <property type="project" value="InterPro"/>
</dbReference>
<evidence type="ECO:0000256" key="4">
    <source>
        <dbReference type="ARBA" id="ARBA00022793"/>
    </source>
</evidence>
<comment type="catalytic activity">
    <reaction evidence="9 11">
        <text>carboxyspermidine + H(+) = spermidine + CO2</text>
        <dbReference type="Rhea" id="RHEA:34095"/>
        <dbReference type="ChEBI" id="CHEBI:15378"/>
        <dbReference type="ChEBI" id="CHEBI:16526"/>
        <dbReference type="ChEBI" id="CHEBI:57834"/>
        <dbReference type="ChEBI" id="CHEBI:65072"/>
        <dbReference type="EC" id="4.1.1.96"/>
    </reaction>
</comment>
<dbReference type="EC" id="4.1.1.96" evidence="2 11"/>
<comment type="cofactor">
    <cofactor evidence="1 11">
        <name>pyridoxal 5'-phosphate</name>
        <dbReference type="ChEBI" id="CHEBI:597326"/>
    </cofactor>
</comment>